<dbReference type="Gene3D" id="2.130.10.10">
    <property type="entry name" value="YVTN repeat-like/Quinoprotein amine dehydrogenase"/>
    <property type="match status" value="1"/>
</dbReference>
<dbReference type="SUPFAM" id="SSF63825">
    <property type="entry name" value="YWTD domain"/>
    <property type="match status" value="1"/>
</dbReference>
<dbReference type="Proteomes" id="UP001565200">
    <property type="component" value="Unassembled WGS sequence"/>
</dbReference>
<dbReference type="RefSeq" id="WP_369863610.1">
    <property type="nucleotide sequence ID" value="NZ_JBCLPP010000029.1"/>
</dbReference>
<dbReference type="EMBL" id="JBCLPP010000029">
    <property type="protein sequence ID" value="MEY8246016.1"/>
    <property type="molecule type" value="Genomic_DNA"/>
</dbReference>
<proteinExistence type="predicted"/>
<evidence type="ECO:0000256" key="1">
    <source>
        <dbReference type="SAM" id="MobiDB-lite"/>
    </source>
</evidence>
<evidence type="ECO:0000313" key="2">
    <source>
        <dbReference type="EMBL" id="MEY8246016.1"/>
    </source>
</evidence>
<protein>
    <submittedName>
        <fullName evidence="2">Uncharacterized protein</fullName>
    </submittedName>
</protein>
<comment type="caution">
    <text evidence="2">The sequence shown here is derived from an EMBL/GenBank/DDBJ whole genome shotgun (WGS) entry which is preliminary data.</text>
</comment>
<feature type="region of interest" description="Disordered" evidence="1">
    <location>
        <begin position="396"/>
        <end position="417"/>
    </location>
</feature>
<accession>A0ABV4CYY0</accession>
<name>A0ABV4CYY0_9BACT</name>
<organism evidence="2 3">
    <name type="scientific">Heminiphilus faecis</name>
    <dbReference type="NCBI Taxonomy" id="2601703"/>
    <lineage>
        <taxon>Bacteria</taxon>
        <taxon>Pseudomonadati</taxon>
        <taxon>Bacteroidota</taxon>
        <taxon>Bacteroidia</taxon>
        <taxon>Bacteroidales</taxon>
        <taxon>Muribaculaceae</taxon>
        <taxon>Heminiphilus</taxon>
    </lineage>
</organism>
<sequence length="811" mass="86002">MALAAMTGCKDDGIDQENPEGPDAPAIEASNGVKGNIVTDPTALGAIINNYSLGATNGGRASEARGFEMPAAPAIPADAKEFDQNMNGGSYKLEAAGEYGLNMNNQSSLYITGKGITINISTSNGKPNKIYIMEGSEVTINNEWGIKGVEIYAYAPLTYTKTDALNLTEEAALYIDRGIDNKDFAVSLDNKTALNVDGDVNVKSIKLMNGDFAANSLTVENAEIVNDFSINVAQYIKVTGDRLSINSNGSIATKCLEVPNGLLDVQNCGEMIIDSYIVAKDMNVLAGGAAISMQEQSLVDITGTLFMPNKKTGFIFAGNESSKVKAGTFKAQAQLNNNLNPPVRTIDDLPGLFNGNVGLKFSSVMDNDGNPVAFGKDVTFTNGGTTILEGDEDIYIPADNDGCRPSDGDKGKDDDEPEPVIVIGGTDAHTHPISATCVDLTGKQAFVSWHKRGTGTGSGSNHEHDGIPYWGCIEVIELTPADTLAVTSYMELKPETAGGAYDFNHVIFDAKTNSLLAMGDNDAKGAIIGKIMLDPTHNFGNVTNNWAGDMLVRSLLQPAGDNQKAQGISGNSVVIRENAGKRTLYMATAGGYQTMEYDTDSILIIPADKQHPTPNVGTYSLTGGSAKHIAINDRHAVTIEYTQRPGDIEVEYDEDDFTTALPAAITVWSIDNFPTAYETRWDIPAFAPVYGKNVIAIDGDLIYSCQGNNGVAVYDLQGNEKARWDIPKAKKGAAANGLCIKGGNLYVAAGAAGVYVLDKATLAVKKNNAGADLKYTKQGNASANYVKVADDGTVYVAYGRAGVKALRFTGM</sequence>
<dbReference type="InterPro" id="IPR015943">
    <property type="entry name" value="WD40/YVTN_repeat-like_dom_sf"/>
</dbReference>
<keyword evidence="3" id="KW-1185">Reference proteome</keyword>
<feature type="region of interest" description="Disordered" evidence="1">
    <location>
        <begin position="1"/>
        <end position="30"/>
    </location>
</feature>
<evidence type="ECO:0000313" key="3">
    <source>
        <dbReference type="Proteomes" id="UP001565200"/>
    </source>
</evidence>
<reference evidence="2 3" key="1">
    <citation type="submission" date="2024-03" db="EMBL/GenBank/DDBJ databases">
        <title>Mouse gut bacterial collection (mGBC) of GemPharmatech.</title>
        <authorList>
            <person name="He Y."/>
            <person name="Dong L."/>
            <person name="Wu D."/>
            <person name="Gao X."/>
            <person name="Lin Z."/>
        </authorList>
    </citation>
    <scope>NUCLEOTIDE SEQUENCE [LARGE SCALE GENOMIC DNA]</scope>
    <source>
        <strain evidence="2 3">54-13</strain>
    </source>
</reference>
<feature type="compositionally biased region" description="Basic and acidic residues" evidence="1">
    <location>
        <begin position="401"/>
        <end position="413"/>
    </location>
</feature>
<gene>
    <name evidence="2" type="ORF">AAK873_10365</name>
</gene>